<gene>
    <name evidence="1" type="ORF">L6164_009573</name>
</gene>
<evidence type="ECO:0000313" key="1">
    <source>
        <dbReference type="EMBL" id="KAI4348909.1"/>
    </source>
</evidence>
<organism evidence="1 2">
    <name type="scientific">Bauhinia variegata</name>
    <name type="common">Purple orchid tree</name>
    <name type="synonym">Phanera variegata</name>
    <dbReference type="NCBI Taxonomy" id="167791"/>
    <lineage>
        <taxon>Eukaryota</taxon>
        <taxon>Viridiplantae</taxon>
        <taxon>Streptophyta</taxon>
        <taxon>Embryophyta</taxon>
        <taxon>Tracheophyta</taxon>
        <taxon>Spermatophyta</taxon>
        <taxon>Magnoliopsida</taxon>
        <taxon>eudicotyledons</taxon>
        <taxon>Gunneridae</taxon>
        <taxon>Pentapetalae</taxon>
        <taxon>rosids</taxon>
        <taxon>fabids</taxon>
        <taxon>Fabales</taxon>
        <taxon>Fabaceae</taxon>
        <taxon>Cercidoideae</taxon>
        <taxon>Cercideae</taxon>
        <taxon>Bauhiniinae</taxon>
        <taxon>Bauhinia</taxon>
    </lineage>
</organism>
<dbReference type="EMBL" id="CM039429">
    <property type="protein sequence ID" value="KAI4348909.1"/>
    <property type="molecule type" value="Genomic_DNA"/>
</dbReference>
<comment type="caution">
    <text evidence="1">The sequence shown here is derived from an EMBL/GenBank/DDBJ whole genome shotgun (WGS) entry which is preliminary data.</text>
</comment>
<sequence>MSSVWFAVSDVIKRRLLFPFWSKSDTGSLVLCAVHILNRNRSLLGCASTWATTLPNSLGQPRGGQRFFFRNPSFSQNLTNTLVVGHPPHSGKRFEHWVPLNLSTVELRLSFGFIGYKTTEFPRILILLLGYAYPGFECYKTVEKNRVEIEELRFWCQYWIIVAIITVLERFADIFISWLPLYGEMKLVLFICLWHPKTKGTGYLYGTVLRPIVARHENEIDRKILECKARAWDLVICYGQNFAQLGHTAFFQALQYMITQSSRFSGNVITKKNEPQDQNGPQWFSKQPSLSENKQNTLSMKNRKWPPSPPSSPITRIDRNISGSPRVQTVRLHLDSRTEFLKQAEATVPEPINKHDSSNPPQTQPQVQDDHSNEKLHNGRPRLRRLNTATHQ</sequence>
<keyword evidence="2" id="KW-1185">Reference proteome</keyword>
<reference evidence="1 2" key="1">
    <citation type="journal article" date="2022" name="DNA Res.">
        <title>Chromosomal-level genome assembly of the orchid tree Bauhinia variegata (Leguminosae; Cercidoideae) supports the allotetraploid origin hypothesis of Bauhinia.</title>
        <authorList>
            <person name="Zhong Y."/>
            <person name="Chen Y."/>
            <person name="Zheng D."/>
            <person name="Pang J."/>
            <person name="Liu Y."/>
            <person name="Luo S."/>
            <person name="Meng S."/>
            <person name="Qian L."/>
            <person name="Wei D."/>
            <person name="Dai S."/>
            <person name="Zhou R."/>
        </authorList>
    </citation>
    <scope>NUCLEOTIDE SEQUENCE [LARGE SCALE GENOMIC DNA]</scope>
    <source>
        <strain evidence="1">BV-YZ2020</strain>
    </source>
</reference>
<name>A0ACB9PLS7_BAUVA</name>
<evidence type="ECO:0000313" key="2">
    <source>
        <dbReference type="Proteomes" id="UP000828941"/>
    </source>
</evidence>
<accession>A0ACB9PLS7</accession>
<dbReference type="Proteomes" id="UP000828941">
    <property type="component" value="Chromosome 4"/>
</dbReference>
<protein>
    <submittedName>
        <fullName evidence="1">Uncharacterized protein</fullName>
    </submittedName>
</protein>
<proteinExistence type="predicted"/>